<evidence type="ECO:0000313" key="2">
    <source>
        <dbReference type="EMBL" id="KAB5564508.1"/>
    </source>
</evidence>
<evidence type="ECO:0000313" key="3">
    <source>
        <dbReference type="Proteomes" id="UP000326939"/>
    </source>
</evidence>
<sequence length="73" mass="8131">MASFKLCFLATLLITACKSLSSHDLLSHVLSDLVRLRTDEDCKKYAVPSCSKCVLTLCVCSNLEKEKPQILVR</sequence>
<keyword evidence="1" id="KW-0732">Signal</keyword>
<dbReference type="Proteomes" id="UP000326939">
    <property type="component" value="Chromosome 3"/>
</dbReference>
<accession>A0A5N5NBU7</accession>
<evidence type="ECO:0000256" key="1">
    <source>
        <dbReference type="SAM" id="SignalP"/>
    </source>
</evidence>
<name>A0A5N5NBU7_9ROSI</name>
<protein>
    <submittedName>
        <fullName evidence="2">Uncharacterized protein</fullName>
    </submittedName>
</protein>
<reference evidence="3" key="1">
    <citation type="journal article" date="2019" name="Gigascience">
        <title>De novo genome assembly of the endangered Acer yangbiense, a plant species with extremely small populations endemic to Yunnan Province, China.</title>
        <authorList>
            <person name="Yang J."/>
            <person name="Wariss H.M."/>
            <person name="Tao L."/>
            <person name="Zhang R."/>
            <person name="Yun Q."/>
            <person name="Hollingsworth P."/>
            <person name="Dao Z."/>
            <person name="Luo G."/>
            <person name="Guo H."/>
            <person name="Ma Y."/>
            <person name="Sun W."/>
        </authorList>
    </citation>
    <scope>NUCLEOTIDE SEQUENCE [LARGE SCALE GENOMIC DNA]</scope>
    <source>
        <strain evidence="3">cv. br00</strain>
    </source>
</reference>
<feature type="chain" id="PRO_5024466739" evidence="1">
    <location>
        <begin position="22"/>
        <end position="73"/>
    </location>
</feature>
<comment type="caution">
    <text evidence="2">The sequence shown here is derived from an EMBL/GenBank/DDBJ whole genome shotgun (WGS) entry which is preliminary data.</text>
</comment>
<dbReference type="AlphaFoldDB" id="A0A5N5NBU7"/>
<dbReference type="PROSITE" id="PS51257">
    <property type="entry name" value="PROKAR_LIPOPROTEIN"/>
    <property type="match status" value="1"/>
</dbReference>
<dbReference type="EMBL" id="VDCV01000003">
    <property type="protein sequence ID" value="KAB5564508.1"/>
    <property type="molecule type" value="Genomic_DNA"/>
</dbReference>
<gene>
    <name evidence="2" type="ORF">DKX38_004562</name>
</gene>
<organism evidence="2 3">
    <name type="scientific">Salix brachista</name>
    <dbReference type="NCBI Taxonomy" id="2182728"/>
    <lineage>
        <taxon>Eukaryota</taxon>
        <taxon>Viridiplantae</taxon>
        <taxon>Streptophyta</taxon>
        <taxon>Embryophyta</taxon>
        <taxon>Tracheophyta</taxon>
        <taxon>Spermatophyta</taxon>
        <taxon>Magnoliopsida</taxon>
        <taxon>eudicotyledons</taxon>
        <taxon>Gunneridae</taxon>
        <taxon>Pentapetalae</taxon>
        <taxon>rosids</taxon>
        <taxon>fabids</taxon>
        <taxon>Malpighiales</taxon>
        <taxon>Salicaceae</taxon>
        <taxon>Saliceae</taxon>
        <taxon>Salix</taxon>
    </lineage>
</organism>
<proteinExistence type="predicted"/>
<feature type="signal peptide" evidence="1">
    <location>
        <begin position="1"/>
        <end position="21"/>
    </location>
</feature>
<keyword evidence="3" id="KW-1185">Reference proteome</keyword>